<evidence type="ECO:0000313" key="3">
    <source>
        <dbReference type="EMBL" id="KAF5953142.1"/>
    </source>
</evidence>
<gene>
    <name evidence="3" type="ORF">HYC85_011086</name>
</gene>
<dbReference type="PANTHER" id="PTHR36766">
    <property type="entry name" value="PLANT BROAD-SPECTRUM MILDEW RESISTANCE PROTEIN RPW8"/>
    <property type="match status" value="1"/>
</dbReference>
<evidence type="ECO:0000256" key="1">
    <source>
        <dbReference type="ARBA" id="ARBA00022821"/>
    </source>
</evidence>
<keyword evidence="1" id="KW-0611">Plant defense</keyword>
<accession>A0A7J7HJS6</accession>
<dbReference type="SUPFAM" id="SSF52540">
    <property type="entry name" value="P-loop containing nucleoside triphosphate hydrolases"/>
    <property type="match status" value="1"/>
</dbReference>
<evidence type="ECO:0000259" key="2">
    <source>
        <dbReference type="Pfam" id="PF00931"/>
    </source>
</evidence>
<sequence length="176" mass="19857">MEALLLATTSDNDNFSAIGIVDLRSIVLAILECLASDFSSFGNTSNLDDLLRNLDIYLFNKKHLIVLDNMWPALSDDLDFNKYVTPLWNGFPRGSGGAIIITSRLKEVASEMVGELNLYELEPILDRESCWRIILDSIRKKYLYHQILRKMKDDMVDRCGGLPLAAKTLAEIISTE</sequence>
<dbReference type="Pfam" id="PF00931">
    <property type="entry name" value="NB-ARC"/>
    <property type="match status" value="1"/>
</dbReference>
<keyword evidence="4" id="KW-1185">Reference proteome</keyword>
<organism evidence="3 4">
    <name type="scientific">Camellia sinensis</name>
    <name type="common">Tea plant</name>
    <name type="synonym">Thea sinensis</name>
    <dbReference type="NCBI Taxonomy" id="4442"/>
    <lineage>
        <taxon>Eukaryota</taxon>
        <taxon>Viridiplantae</taxon>
        <taxon>Streptophyta</taxon>
        <taxon>Embryophyta</taxon>
        <taxon>Tracheophyta</taxon>
        <taxon>Spermatophyta</taxon>
        <taxon>Magnoliopsida</taxon>
        <taxon>eudicotyledons</taxon>
        <taxon>Gunneridae</taxon>
        <taxon>Pentapetalae</taxon>
        <taxon>asterids</taxon>
        <taxon>Ericales</taxon>
        <taxon>Theaceae</taxon>
        <taxon>Camellia</taxon>
    </lineage>
</organism>
<comment type="caution">
    <text evidence="3">The sequence shown here is derived from an EMBL/GenBank/DDBJ whole genome shotgun (WGS) entry which is preliminary data.</text>
</comment>
<reference evidence="4" key="1">
    <citation type="journal article" date="2020" name="Nat. Commun.">
        <title>Genome assembly of wild tea tree DASZ reveals pedigree and selection history of tea varieties.</title>
        <authorList>
            <person name="Zhang W."/>
            <person name="Zhang Y."/>
            <person name="Qiu H."/>
            <person name="Guo Y."/>
            <person name="Wan H."/>
            <person name="Zhang X."/>
            <person name="Scossa F."/>
            <person name="Alseekh S."/>
            <person name="Zhang Q."/>
            <person name="Wang P."/>
            <person name="Xu L."/>
            <person name="Schmidt M.H."/>
            <person name="Jia X."/>
            <person name="Li D."/>
            <person name="Zhu A."/>
            <person name="Guo F."/>
            <person name="Chen W."/>
            <person name="Ni D."/>
            <person name="Usadel B."/>
            <person name="Fernie A.R."/>
            <person name="Wen W."/>
        </authorList>
    </citation>
    <scope>NUCLEOTIDE SEQUENCE [LARGE SCALE GENOMIC DNA]</scope>
    <source>
        <strain evidence="4">cv. G240</strain>
    </source>
</reference>
<evidence type="ECO:0000313" key="4">
    <source>
        <dbReference type="Proteomes" id="UP000593564"/>
    </source>
</evidence>
<dbReference type="AlphaFoldDB" id="A0A7J7HJS6"/>
<dbReference type="Gene3D" id="3.40.50.300">
    <property type="entry name" value="P-loop containing nucleotide triphosphate hydrolases"/>
    <property type="match status" value="1"/>
</dbReference>
<dbReference type="InterPro" id="IPR027417">
    <property type="entry name" value="P-loop_NTPase"/>
</dbReference>
<dbReference type="PRINTS" id="PR00364">
    <property type="entry name" value="DISEASERSIST"/>
</dbReference>
<dbReference type="InterPro" id="IPR002182">
    <property type="entry name" value="NB-ARC"/>
</dbReference>
<reference evidence="3 4" key="2">
    <citation type="submission" date="2020-07" db="EMBL/GenBank/DDBJ databases">
        <title>Genome assembly of wild tea tree DASZ reveals pedigree and selection history of tea varieties.</title>
        <authorList>
            <person name="Zhang W."/>
        </authorList>
    </citation>
    <scope>NUCLEOTIDE SEQUENCE [LARGE SCALE GENOMIC DNA]</scope>
    <source>
        <strain evidence="4">cv. G240</strain>
        <tissue evidence="3">Leaf</tissue>
    </source>
</reference>
<dbReference type="GO" id="GO:0006952">
    <property type="term" value="P:defense response"/>
    <property type="evidence" value="ECO:0007669"/>
    <property type="project" value="UniProtKB-KW"/>
</dbReference>
<name>A0A7J7HJS6_CAMSI</name>
<dbReference type="Proteomes" id="UP000593564">
    <property type="component" value="Unassembled WGS sequence"/>
</dbReference>
<proteinExistence type="predicted"/>
<feature type="domain" description="NB-ARC" evidence="2">
    <location>
        <begin position="26"/>
        <end position="135"/>
    </location>
</feature>
<protein>
    <recommendedName>
        <fullName evidence="2">NB-ARC domain-containing protein</fullName>
    </recommendedName>
</protein>
<dbReference type="EMBL" id="JACBKZ010000004">
    <property type="protein sequence ID" value="KAF5953142.1"/>
    <property type="molecule type" value="Genomic_DNA"/>
</dbReference>
<dbReference type="GO" id="GO:0043531">
    <property type="term" value="F:ADP binding"/>
    <property type="evidence" value="ECO:0007669"/>
    <property type="project" value="InterPro"/>
</dbReference>